<gene>
    <name evidence="1" type="ORF">HDIA_4124</name>
</gene>
<evidence type="ECO:0000313" key="1">
    <source>
        <dbReference type="EMBL" id="SON57665.1"/>
    </source>
</evidence>
<organism evidence="1 2">
    <name type="scientific">Hartmannibacter diazotrophicus</name>
    <dbReference type="NCBI Taxonomy" id="1482074"/>
    <lineage>
        <taxon>Bacteria</taxon>
        <taxon>Pseudomonadati</taxon>
        <taxon>Pseudomonadota</taxon>
        <taxon>Alphaproteobacteria</taxon>
        <taxon>Hyphomicrobiales</taxon>
        <taxon>Pleomorphomonadaceae</taxon>
        <taxon>Hartmannibacter</taxon>
    </lineage>
</organism>
<keyword evidence="2" id="KW-1185">Reference proteome</keyword>
<accession>A0A2C9DDG8</accession>
<name>A0A2C9DDG8_9HYPH</name>
<dbReference type="AlphaFoldDB" id="A0A2C9DDG8"/>
<protein>
    <submittedName>
        <fullName evidence="1">Uncharacterized protein</fullName>
    </submittedName>
</protein>
<proteinExistence type="predicted"/>
<dbReference type="KEGG" id="hdi:HDIA_4124"/>
<dbReference type="EMBL" id="LT960614">
    <property type="protein sequence ID" value="SON57665.1"/>
    <property type="molecule type" value="Genomic_DNA"/>
</dbReference>
<dbReference type="Proteomes" id="UP000223606">
    <property type="component" value="Chromosome 1"/>
</dbReference>
<sequence length="75" mass="8418">MNALTFGDLSARAMRLAILCRSCGRLRYVRSTYPETAVVSDLAKTMQCVRCRSEDVELIGMERDRKSGFWPAEAG</sequence>
<reference evidence="2" key="1">
    <citation type="submission" date="2017-09" db="EMBL/GenBank/DDBJ databases">
        <title>Genome sequence of Nannocystis excedens DSM 71.</title>
        <authorList>
            <person name="Blom J."/>
        </authorList>
    </citation>
    <scope>NUCLEOTIDE SEQUENCE [LARGE SCALE GENOMIC DNA]</scope>
    <source>
        <strain evidence="2">type strain: E19</strain>
    </source>
</reference>
<evidence type="ECO:0000313" key="2">
    <source>
        <dbReference type="Proteomes" id="UP000223606"/>
    </source>
</evidence>